<dbReference type="AlphaFoldDB" id="A0A1W9ZPH7"/>
<dbReference type="Proteomes" id="UP000192707">
    <property type="component" value="Unassembled WGS sequence"/>
</dbReference>
<name>A0A1W9ZPH7_MYCAI</name>
<evidence type="ECO:0000313" key="2">
    <source>
        <dbReference type="Proteomes" id="UP000192707"/>
    </source>
</evidence>
<keyword evidence="2" id="KW-1185">Reference proteome</keyword>
<sequence>MAGSPDALGALRECRTAVSGAREWAESARDRLAGVRQARAAELVEKLADDLAFVDRLLFVVEGDTRAR</sequence>
<protein>
    <submittedName>
        <fullName evidence="1">Uncharacterized protein</fullName>
    </submittedName>
</protein>
<proteinExistence type="predicted"/>
<organism evidence="1 2">
    <name type="scientific">Mycobacterium arosiense ATCC BAA-1401 = DSM 45069</name>
    <dbReference type="NCBI Taxonomy" id="1265311"/>
    <lineage>
        <taxon>Bacteria</taxon>
        <taxon>Bacillati</taxon>
        <taxon>Actinomycetota</taxon>
        <taxon>Actinomycetes</taxon>
        <taxon>Mycobacteriales</taxon>
        <taxon>Mycobacteriaceae</taxon>
        <taxon>Mycobacterium</taxon>
        <taxon>Mycobacterium avium complex (MAC)</taxon>
    </lineage>
</organism>
<evidence type="ECO:0000313" key="1">
    <source>
        <dbReference type="EMBL" id="ORA19742.1"/>
    </source>
</evidence>
<dbReference type="EMBL" id="MVHG01000006">
    <property type="protein sequence ID" value="ORA19742.1"/>
    <property type="molecule type" value="Genomic_DNA"/>
</dbReference>
<gene>
    <name evidence="1" type="ORF">BST14_04570</name>
</gene>
<dbReference type="OrthoDB" id="4746067at2"/>
<reference evidence="1 2" key="1">
    <citation type="submission" date="2016-12" db="EMBL/GenBank/DDBJ databases">
        <title>The new phylogeny of genus Mycobacterium.</title>
        <authorList>
            <person name="Tortoli E."/>
            <person name="Trovato A."/>
            <person name="Cirillo D.M."/>
        </authorList>
    </citation>
    <scope>NUCLEOTIDE SEQUENCE [LARGE SCALE GENOMIC DNA]</scope>
    <source>
        <strain evidence="1 2">DSM 45069</strain>
    </source>
</reference>
<comment type="caution">
    <text evidence="1">The sequence shown here is derived from an EMBL/GenBank/DDBJ whole genome shotgun (WGS) entry which is preliminary data.</text>
</comment>
<accession>A0A1W9ZPH7</accession>